<evidence type="ECO:0000313" key="3">
    <source>
        <dbReference type="Proteomes" id="UP000646548"/>
    </source>
</evidence>
<feature type="region of interest" description="Disordered" evidence="1">
    <location>
        <begin position="1"/>
        <end position="32"/>
    </location>
</feature>
<dbReference type="EMBL" id="WKFB01000044">
    <property type="protein sequence ID" value="KAF6737882.1"/>
    <property type="molecule type" value="Genomic_DNA"/>
</dbReference>
<dbReference type="AlphaFoldDB" id="A0A834FPY4"/>
<dbReference type="Proteomes" id="UP000646548">
    <property type="component" value="Unassembled WGS sequence"/>
</dbReference>
<organism evidence="2 3">
    <name type="scientific">Oryzias melastigma</name>
    <name type="common">Marine medaka</name>
    <dbReference type="NCBI Taxonomy" id="30732"/>
    <lineage>
        <taxon>Eukaryota</taxon>
        <taxon>Metazoa</taxon>
        <taxon>Chordata</taxon>
        <taxon>Craniata</taxon>
        <taxon>Vertebrata</taxon>
        <taxon>Euteleostomi</taxon>
        <taxon>Actinopterygii</taxon>
        <taxon>Neopterygii</taxon>
        <taxon>Teleostei</taxon>
        <taxon>Neoteleostei</taxon>
        <taxon>Acanthomorphata</taxon>
        <taxon>Ovalentaria</taxon>
        <taxon>Atherinomorphae</taxon>
        <taxon>Beloniformes</taxon>
        <taxon>Adrianichthyidae</taxon>
        <taxon>Oryziinae</taxon>
        <taxon>Oryzias</taxon>
    </lineage>
</organism>
<comment type="caution">
    <text evidence="2">The sequence shown here is derived from an EMBL/GenBank/DDBJ whole genome shotgun (WGS) entry which is preliminary data.</text>
</comment>
<protein>
    <submittedName>
        <fullName evidence="2">Uncharacterized protein</fullName>
    </submittedName>
</protein>
<gene>
    <name evidence="2" type="ORF">FQA47_023614</name>
</gene>
<name>A0A834FPY4_ORYME</name>
<proteinExistence type="predicted"/>
<sequence length="130" mass="14252">MWSAELKPVLPPGDTLVEQSSNGTGSDGHCLAEDGARMQTASPARQTGSLHLLPLYVEQAQWLQQRPSAPKHSSSWLLHGHTPLRATSFHDSFHLRGRTLQQGQSSCTTVDSERSRVSVGRPSMDKQQIP</sequence>
<evidence type="ECO:0000256" key="1">
    <source>
        <dbReference type="SAM" id="MobiDB-lite"/>
    </source>
</evidence>
<reference evidence="2" key="1">
    <citation type="journal article" name="BMC Genomics">
        <title>Long-read sequencing and de novo genome assembly of marine medaka (Oryzias melastigma).</title>
        <authorList>
            <person name="Liang P."/>
            <person name="Saqib H.S.A."/>
            <person name="Ni X."/>
            <person name="Shen Y."/>
        </authorList>
    </citation>
    <scope>NUCLEOTIDE SEQUENCE</scope>
    <source>
        <strain evidence="2">Bigg-433</strain>
    </source>
</reference>
<accession>A0A834FPY4</accession>
<feature type="compositionally biased region" description="Polar residues" evidence="1">
    <location>
        <begin position="100"/>
        <end position="110"/>
    </location>
</feature>
<evidence type="ECO:0000313" key="2">
    <source>
        <dbReference type="EMBL" id="KAF6737882.1"/>
    </source>
</evidence>
<feature type="region of interest" description="Disordered" evidence="1">
    <location>
        <begin position="100"/>
        <end position="130"/>
    </location>
</feature>